<name>A0ABU2F8X9_9EURY</name>
<sequence length="67" mass="7284">MVPSIIRVSLGVALGVALAVLSLLVLLYSLIIAQQILLGMLFVAAIWLVYLLLLLVVTLRERSEHDG</sequence>
<dbReference type="InterPro" id="IPR058379">
    <property type="entry name" value="DUF8066"/>
</dbReference>
<keyword evidence="1" id="KW-0472">Membrane</keyword>
<dbReference type="EMBL" id="JAMQON010000001">
    <property type="protein sequence ID" value="MDS0258743.1"/>
    <property type="molecule type" value="Genomic_DNA"/>
</dbReference>
<dbReference type="Proteomes" id="UP001259659">
    <property type="component" value="Unassembled WGS sequence"/>
</dbReference>
<keyword evidence="3" id="KW-1185">Reference proteome</keyword>
<organism evidence="2 3">
    <name type="scientific">Haloarcula saliterrae</name>
    <dbReference type="NCBI Taxonomy" id="2950534"/>
    <lineage>
        <taxon>Archaea</taxon>
        <taxon>Methanobacteriati</taxon>
        <taxon>Methanobacteriota</taxon>
        <taxon>Stenosarchaea group</taxon>
        <taxon>Halobacteria</taxon>
        <taxon>Halobacteriales</taxon>
        <taxon>Haloarculaceae</taxon>
        <taxon>Haloarcula</taxon>
    </lineage>
</organism>
<evidence type="ECO:0000313" key="2">
    <source>
        <dbReference type="EMBL" id="MDS0258743.1"/>
    </source>
</evidence>
<dbReference type="RefSeq" id="WP_310918304.1">
    <property type="nucleotide sequence ID" value="NZ_JAMQON010000001.1"/>
</dbReference>
<keyword evidence="1" id="KW-0812">Transmembrane</keyword>
<protein>
    <recommendedName>
        <fullName evidence="4">Major facilitator superfamily (MFS) profile domain-containing protein</fullName>
    </recommendedName>
</protein>
<keyword evidence="1" id="KW-1133">Transmembrane helix</keyword>
<evidence type="ECO:0000313" key="3">
    <source>
        <dbReference type="Proteomes" id="UP001259659"/>
    </source>
</evidence>
<gene>
    <name evidence="2" type="ORF">NDI56_04975</name>
</gene>
<comment type="caution">
    <text evidence="2">The sequence shown here is derived from an EMBL/GenBank/DDBJ whole genome shotgun (WGS) entry which is preliminary data.</text>
</comment>
<feature type="transmembrane region" description="Helical" evidence="1">
    <location>
        <begin position="12"/>
        <end position="31"/>
    </location>
</feature>
<evidence type="ECO:0008006" key="4">
    <source>
        <dbReference type="Google" id="ProtNLM"/>
    </source>
</evidence>
<reference evidence="2 3" key="1">
    <citation type="submission" date="2022-06" db="EMBL/GenBank/DDBJ databases">
        <title>Haloarcula sp. a new haloarchaeum isolate from saline soil.</title>
        <authorList>
            <person name="Strakova D."/>
            <person name="Galisteo C."/>
            <person name="Sanchez-Porro C."/>
            <person name="Ventosa A."/>
        </authorList>
    </citation>
    <scope>NUCLEOTIDE SEQUENCE [LARGE SCALE GENOMIC DNA]</scope>
    <source>
        <strain evidence="2 3">S1CR25-12</strain>
    </source>
</reference>
<proteinExistence type="predicted"/>
<evidence type="ECO:0000256" key="1">
    <source>
        <dbReference type="SAM" id="Phobius"/>
    </source>
</evidence>
<dbReference type="Pfam" id="PF26262">
    <property type="entry name" value="DUF8066"/>
    <property type="match status" value="1"/>
</dbReference>
<accession>A0ABU2F8X9</accession>
<feature type="transmembrane region" description="Helical" evidence="1">
    <location>
        <begin position="37"/>
        <end position="59"/>
    </location>
</feature>